<dbReference type="EMBL" id="FTNR01000003">
    <property type="protein sequence ID" value="SIR82235.1"/>
    <property type="molecule type" value="Genomic_DNA"/>
</dbReference>
<evidence type="ECO:0000313" key="2">
    <source>
        <dbReference type="Proteomes" id="UP000185936"/>
    </source>
</evidence>
<organism evidence="1 2">
    <name type="scientific">Natronorubrum thiooxidans</name>
    <dbReference type="NCBI Taxonomy" id="308853"/>
    <lineage>
        <taxon>Archaea</taxon>
        <taxon>Methanobacteriati</taxon>
        <taxon>Methanobacteriota</taxon>
        <taxon>Stenosarchaea group</taxon>
        <taxon>Halobacteria</taxon>
        <taxon>Halobacteriales</taxon>
        <taxon>Natrialbaceae</taxon>
        <taxon>Natronorubrum</taxon>
    </lineage>
</organism>
<protein>
    <submittedName>
        <fullName evidence="1">Uncharacterized protein</fullName>
    </submittedName>
</protein>
<dbReference type="AlphaFoldDB" id="A0A1N7E2N9"/>
<evidence type="ECO:0000313" key="1">
    <source>
        <dbReference type="EMBL" id="SIR82235.1"/>
    </source>
</evidence>
<proteinExistence type="predicted"/>
<name>A0A1N7E2N9_9EURY</name>
<sequence>MEIRPFWPLSSRHGTLEATAANRLADDVLLSVGIGAMLAGTTWYNDRRCARLAYHESDKTIPRDGTDYCRVSLERCGAWRTCRMPMTNVTNNSAATAT</sequence>
<reference evidence="2" key="1">
    <citation type="submission" date="2017-01" db="EMBL/GenBank/DDBJ databases">
        <authorList>
            <person name="Varghese N."/>
            <person name="Submissions S."/>
        </authorList>
    </citation>
    <scope>NUCLEOTIDE SEQUENCE [LARGE SCALE GENOMIC DNA]</scope>
    <source>
        <strain evidence="2">type strain: HArc-</strain>
    </source>
</reference>
<accession>A0A1N7E2N9</accession>
<dbReference type="Proteomes" id="UP000185936">
    <property type="component" value="Unassembled WGS sequence"/>
</dbReference>
<keyword evidence="2" id="KW-1185">Reference proteome</keyword>
<gene>
    <name evidence="1" type="ORF">SAMN05421752_103147</name>
</gene>